<dbReference type="InterPro" id="IPR059179">
    <property type="entry name" value="MLKL-like_MCAfunc"/>
</dbReference>
<dbReference type="Pfam" id="PF07714">
    <property type="entry name" value="PK_Tyr_Ser-Thr"/>
    <property type="match status" value="1"/>
</dbReference>
<evidence type="ECO:0000313" key="3">
    <source>
        <dbReference type="Proteomes" id="UP000789831"/>
    </source>
</evidence>
<evidence type="ECO:0000259" key="1">
    <source>
        <dbReference type="PROSITE" id="PS50011"/>
    </source>
</evidence>
<dbReference type="AlphaFoldDB" id="A0A9N9CAE6"/>
<reference evidence="2" key="1">
    <citation type="submission" date="2021-06" db="EMBL/GenBank/DDBJ databases">
        <authorList>
            <person name="Kallberg Y."/>
            <person name="Tangrot J."/>
            <person name="Rosling A."/>
        </authorList>
    </citation>
    <scope>NUCLEOTIDE SEQUENCE</scope>
    <source>
        <strain evidence="2">MT106</strain>
    </source>
</reference>
<dbReference type="InterPro" id="IPR053215">
    <property type="entry name" value="TKL_Ser/Thr_kinase"/>
</dbReference>
<dbReference type="Gene3D" id="1.20.930.20">
    <property type="entry name" value="Adaptor protein Cbl, N-terminal domain"/>
    <property type="match status" value="1"/>
</dbReference>
<sequence length="459" mass="52712">MTLKGMTNDIEGMTNEITLKKWQITLKKMTNGIEGMTNEITLKKLQITLTFINANTAAGDPMEGIEATKRTDFTIFLPLIKNVEKYADKVGECYENAEYNRRVCSVLLKRVNSAAGEVKTLRQLKNDHSWFFENSENYSIFQGFVTVIEKIQTFVIDVSQLQGVGKYFNEYRGPEFSMHRKFSTLIGEFERSTKALNKALKGQLYFGSPKTDQNNKDEEAINLDIRDMKNYIRIIAGGIADGQKILEGVGTIATLNKTFQRKENIVLFDEVLDDAVLNIQHFQYTGFKYNKVFKYMRYDVEVAFKEIDVDKETQDNIKKEVTILKKLKGAENIIVFHGVIIEPNKQTEPNSKIKISLVTEWATESSLRDFYQDKRLDWSLQIKFALDISRGLTYLKSAEILHHDIRSQNIFITKGNLQQQYTAKIGNFGLSRGLRDATTNIREGVDNVRYMAPEKLKNN</sequence>
<organism evidence="2 3">
    <name type="scientific">Ambispora gerdemannii</name>
    <dbReference type="NCBI Taxonomy" id="144530"/>
    <lineage>
        <taxon>Eukaryota</taxon>
        <taxon>Fungi</taxon>
        <taxon>Fungi incertae sedis</taxon>
        <taxon>Mucoromycota</taxon>
        <taxon>Glomeromycotina</taxon>
        <taxon>Glomeromycetes</taxon>
        <taxon>Archaeosporales</taxon>
        <taxon>Ambisporaceae</taxon>
        <taxon>Ambispora</taxon>
    </lineage>
</organism>
<dbReference type="PROSITE" id="PS50011">
    <property type="entry name" value="PROTEIN_KINASE_DOM"/>
    <property type="match status" value="1"/>
</dbReference>
<gene>
    <name evidence="2" type="ORF">AGERDE_LOCUS8792</name>
</gene>
<feature type="non-terminal residue" evidence="2">
    <location>
        <position position="459"/>
    </location>
</feature>
<proteinExistence type="predicted"/>
<dbReference type="PANTHER" id="PTHR45756">
    <property type="entry name" value="PALMITOYLTRANSFERASE"/>
    <property type="match status" value="1"/>
</dbReference>
<dbReference type="Proteomes" id="UP000789831">
    <property type="component" value="Unassembled WGS sequence"/>
</dbReference>
<dbReference type="PANTHER" id="PTHR45756:SF1">
    <property type="entry name" value="PROTEIN KINASE DOMAIN CONTAINING PROTEIN"/>
    <property type="match status" value="1"/>
</dbReference>
<dbReference type="SUPFAM" id="SSF56112">
    <property type="entry name" value="Protein kinase-like (PK-like)"/>
    <property type="match status" value="1"/>
</dbReference>
<comment type="caution">
    <text evidence="2">The sequence shown here is derived from an EMBL/GenBank/DDBJ whole genome shotgun (WGS) entry which is preliminary data.</text>
</comment>
<dbReference type="PROSITE" id="PS00109">
    <property type="entry name" value="PROTEIN_KINASE_TYR"/>
    <property type="match status" value="1"/>
</dbReference>
<dbReference type="InterPro" id="IPR000719">
    <property type="entry name" value="Prot_kinase_dom"/>
</dbReference>
<evidence type="ECO:0000313" key="2">
    <source>
        <dbReference type="EMBL" id="CAG8594784.1"/>
    </source>
</evidence>
<feature type="non-terminal residue" evidence="2">
    <location>
        <position position="1"/>
    </location>
</feature>
<name>A0A9N9CAE6_9GLOM</name>
<dbReference type="InterPro" id="IPR008266">
    <property type="entry name" value="Tyr_kinase_AS"/>
</dbReference>
<dbReference type="CDD" id="cd21037">
    <property type="entry name" value="MLKL_NTD"/>
    <property type="match status" value="1"/>
</dbReference>
<accession>A0A9N9CAE6</accession>
<dbReference type="InterPro" id="IPR001245">
    <property type="entry name" value="Ser-Thr/Tyr_kinase_cat_dom"/>
</dbReference>
<dbReference type="GO" id="GO:0004672">
    <property type="term" value="F:protein kinase activity"/>
    <property type="evidence" value="ECO:0007669"/>
    <property type="project" value="InterPro"/>
</dbReference>
<keyword evidence="3" id="KW-1185">Reference proteome</keyword>
<dbReference type="OrthoDB" id="2314769at2759"/>
<dbReference type="GO" id="GO:0005524">
    <property type="term" value="F:ATP binding"/>
    <property type="evidence" value="ECO:0007669"/>
    <property type="project" value="InterPro"/>
</dbReference>
<dbReference type="GO" id="GO:0007166">
    <property type="term" value="P:cell surface receptor signaling pathway"/>
    <property type="evidence" value="ECO:0007669"/>
    <property type="project" value="InterPro"/>
</dbReference>
<dbReference type="InterPro" id="IPR011009">
    <property type="entry name" value="Kinase-like_dom_sf"/>
</dbReference>
<protein>
    <submittedName>
        <fullName evidence="2">8674_t:CDS:1</fullName>
    </submittedName>
</protein>
<dbReference type="InterPro" id="IPR036537">
    <property type="entry name" value="Adaptor_Cbl_N_dom_sf"/>
</dbReference>
<feature type="domain" description="Protein kinase" evidence="1">
    <location>
        <begin position="241"/>
        <end position="459"/>
    </location>
</feature>
<dbReference type="EMBL" id="CAJVPL010001981">
    <property type="protein sequence ID" value="CAG8594784.1"/>
    <property type="molecule type" value="Genomic_DNA"/>
</dbReference>
<dbReference type="Gene3D" id="1.10.510.10">
    <property type="entry name" value="Transferase(Phosphotransferase) domain 1"/>
    <property type="match status" value="1"/>
</dbReference>